<feature type="non-terminal residue" evidence="1">
    <location>
        <position position="796"/>
    </location>
</feature>
<dbReference type="PANTHER" id="PTHR37494:SF1">
    <property type="entry name" value="STAPHYLOCOCCUS AUREUS SURFACE PROTEIN A"/>
    <property type="match status" value="1"/>
</dbReference>
<organism evidence="1 2">
    <name type="scientific">Candidatus Magnetoglobus multicellularis str. Araruama</name>
    <dbReference type="NCBI Taxonomy" id="890399"/>
    <lineage>
        <taxon>Bacteria</taxon>
        <taxon>Pseudomonadati</taxon>
        <taxon>Thermodesulfobacteriota</taxon>
        <taxon>Desulfobacteria</taxon>
        <taxon>Desulfobacterales</taxon>
        <taxon>Desulfobacteraceae</taxon>
        <taxon>Candidatus Magnetoglobus</taxon>
    </lineage>
</organism>
<dbReference type="InterPro" id="IPR011050">
    <property type="entry name" value="Pectin_lyase_fold/virulence"/>
</dbReference>
<evidence type="ECO:0000313" key="2">
    <source>
        <dbReference type="Proteomes" id="UP000189670"/>
    </source>
</evidence>
<dbReference type="SUPFAM" id="SSF49464">
    <property type="entry name" value="Carboxypeptidase regulatory domain-like"/>
    <property type="match status" value="1"/>
</dbReference>
<dbReference type="GO" id="GO:0005509">
    <property type="term" value="F:calcium ion binding"/>
    <property type="evidence" value="ECO:0007669"/>
    <property type="project" value="InterPro"/>
</dbReference>
<gene>
    <name evidence="1" type="ORF">OMM_09838</name>
</gene>
<reference evidence="2" key="1">
    <citation type="submission" date="2012-11" db="EMBL/GenBank/DDBJ databases">
        <authorList>
            <person name="Lucero-Rivera Y.E."/>
            <person name="Tovar-Ramirez D."/>
        </authorList>
    </citation>
    <scope>NUCLEOTIDE SEQUENCE [LARGE SCALE GENOMIC DNA]</scope>
    <source>
        <strain evidence="2">Araruama</strain>
    </source>
</reference>
<proteinExistence type="predicted"/>
<dbReference type="Gene3D" id="2.60.40.1120">
    <property type="entry name" value="Carboxypeptidase-like, regulatory domain"/>
    <property type="match status" value="1"/>
</dbReference>
<dbReference type="InterPro" id="IPR015919">
    <property type="entry name" value="Cadherin-like_sf"/>
</dbReference>
<dbReference type="InterPro" id="IPR013783">
    <property type="entry name" value="Ig-like_fold"/>
</dbReference>
<dbReference type="AlphaFoldDB" id="A0A1V1P2P9"/>
<dbReference type="PANTHER" id="PTHR37494">
    <property type="entry name" value="HEMAGGLUTININ"/>
    <property type="match status" value="1"/>
</dbReference>
<comment type="caution">
    <text evidence="1">The sequence shown here is derived from an EMBL/GenBank/DDBJ whole genome shotgun (WGS) entry which is preliminary data.</text>
</comment>
<accession>A0A1V1P2P9</accession>
<sequence>MINGVSLKGQGRKQTILDAQKTASVLYLENCQNIIIEGLSIKNGEAEAQSGGIWANSSNFVLSNVFVTSNYAKYDSSYAGGGIYLNNSNPYLINVIIQNNLSWGIDNLSLYESNPYLINVSITTNTNGYSAIFGCRFSKPYMRNVTIYQHCLENQDCQMPLNIKYSTLNIVNSIFWTNTQINNWGYESEINITYSNIKPFENTNLIEGNINTDPQFTDPDQLGLSFFPSSPCINAGDPDLNKNSITWDSDSNDCDPDGTRMDMGANFDRNIEQGFSILYGNLSYIASGEPVYGVTATTSNSIHTQSGERGDYSVLLYPGENKIFFQKQNYYPIEINIINDNNSPIRFDAELTKTGIPLNIITNELPKIETGSFYNNRIRISGGTPPYEYNITYGSLPAGLTIDNEKGTITGIPNISGSYLFSVSVTDAKQAYAEMEFVIDVVAPLVIVSDYSLKPAVKNESYLYQFEATGDRLPNIFSINDDVPSPPPGLELSQEGLLSGTPTESGTYEFEVFVIDNSERIDRKTFQLIVVDPVSIIGQQSCYAIIGEPVSHNLSATGGLGELSWNVYSNNLPSGLKFENGLLSGSSINPFENTIIISVTDTIGNIAYKEIFLQIVDVLDIKTVALPTGVVDTPYNEAILVNGGLPPYLFSFSGQLIDGLAFDSETGLISGTPSKGGFVNIELTVSDSMIPSPKQVSKTLSIRITRGFTIITSARLANSIKGQPITPIQLSTIAGTFPLNWLINDGAMAEGIVLNPETGELSGTPTQSGDFAFTVECTDTNANQTQKEFIWHISDS</sequence>
<dbReference type="Gene3D" id="2.60.40.10">
    <property type="entry name" value="Immunoglobulins"/>
    <property type="match status" value="5"/>
</dbReference>
<protein>
    <submittedName>
        <fullName evidence="1">Uncharacterized protein</fullName>
    </submittedName>
</protein>
<evidence type="ECO:0000313" key="1">
    <source>
        <dbReference type="EMBL" id="ETR69169.1"/>
    </source>
</evidence>
<dbReference type="GO" id="GO:0016020">
    <property type="term" value="C:membrane"/>
    <property type="evidence" value="ECO:0007669"/>
    <property type="project" value="InterPro"/>
</dbReference>
<dbReference type="Pfam" id="PF05345">
    <property type="entry name" value="He_PIG"/>
    <property type="match status" value="3"/>
</dbReference>
<dbReference type="SUPFAM" id="SSF51126">
    <property type="entry name" value="Pectin lyase-like"/>
    <property type="match status" value="1"/>
</dbReference>
<dbReference type="SUPFAM" id="SSF49313">
    <property type="entry name" value="Cadherin-like"/>
    <property type="match status" value="4"/>
</dbReference>
<dbReference type="Proteomes" id="UP000189670">
    <property type="component" value="Unassembled WGS sequence"/>
</dbReference>
<dbReference type="EMBL" id="ATBP01000718">
    <property type="protein sequence ID" value="ETR69169.1"/>
    <property type="molecule type" value="Genomic_DNA"/>
</dbReference>
<dbReference type="InterPro" id="IPR008969">
    <property type="entry name" value="CarboxyPept-like_regulatory"/>
</dbReference>
<name>A0A1V1P2P9_9BACT</name>